<proteinExistence type="predicted"/>
<accession>A0ABN1MMH0</accession>
<reference evidence="3 4" key="1">
    <citation type="journal article" date="2019" name="Int. J. Syst. Evol. Microbiol.">
        <title>The Global Catalogue of Microorganisms (GCM) 10K type strain sequencing project: providing services to taxonomists for standard genome sequencing and annotation.</title>
        <authorList>
            <consortium name="The Broad Institute Genomics Platform"/>
            <consortium name="The Broad Institute Genome Sequencing Center for Infectious Disease"/>
            <person name="Wu L."/>
            <person name="Ma J."/>
        </authorList>
    </citation>
    <scope>NUCLEOTIDE SEQUENCE [LARGE SCALE GENOMIC DNA]</scope>
    <source>
        <strain evidence="3 4">JCM 16083</strain>
    </source>
</reference>
<gene>
    <name evidence="3" type="ORF">GCM10009118_08860</name>
</gene>
<dbReference type="EMBL" id="BAAAFH010000003">
    <property type="protein sequence ID" value="GAA0874478.1"/>
    <property type="molecule type" value="Genomic_DNA"/>
</dbReference>
<protein>
    <recommendedName>
        <fullName evidence="5">Polysaccharide chain length determinant N-terminal domain-containing protein</fullName>
    </recommendedName>
</protein>
<feature type="coiled-coil region" evidence="1">
    <location>
        <begin position="187"/>
        <end position="214"/>
    </location>
</feature>
<keyword evidence="4" id="KW-1185">Reference proteome</keyword>
<comment type="caution">
    <text evidence="3">The sequence shown here is derived from an EMBL/GenBank/DDBJ whole genome shotgun (WGS) entry which is preliminary data.</text>
</comment>
<feature type="transmembrane region" description="Helical" evidence="2">
    <location>
        <begin position="315"/>
        <end position="335"/>
    </location>
</feature>
<evidence type="ECO:0000313" key="3">
    <source>
        <dbReference type="EMBL" id="GAA0874478.1"/>
    </source>
</evidence>
<keyword evidence="2" id="KW-0472">Membrane</keyword>
<evidence type="ECO:0000313" key="4">
    <source>
        <dbReference type="Proteomes" id="UP001501126"/>
    </source>
</evidence>
<sequence length="345" mass="39873">MNITYPNSKIKNYVIKILNLQIKSSNMSQNKEEMFFVDLLKTTVKKWKVVLLILTTSLLISSLYSFYIVKVSYFSEAQVLISSDDEVETEYGLIKLPSKNYLDYFSELNNQMLVDAVQSELKFDNATKQALKGIKYKKQGSDKSTIQLYTKSTVEDSEIDKILNFQFKSFIYFLNCIFTENMLESLINKKQIEIKNIDKENQILEARLNALDSAYSVVPSGTKISGTYLQSKEVDLEGISLESLILSDKIEMQTNYQKKLLLLKEVKELSQMSEEFDLNKLLNKQTNIVPFDLFNDKIQLVRGFSEQKKDLTKNLMIVFLGLLFGIVFSVGFVWAKYTRKMITQD</sequence>
<evidence type="ECO:0000256" key="1">
    <source>
        <dbReference type="SAM" id="Coils"/>
    </source>
</evidence>
<organism evidence="3 4">
    <name type="scientific">Wandonia haliotis</name>
    <dbReference type="NCBI Taxonomy" id="574963"/>
    <lineage>
        <taxon>Bacteria</taxon>
        <taxon>Pseudomonadati</taxon>
        <taxon>Bacteroidota</taxon>
        <taxon>Flavobacteriia</taxon>
        <taxon>Flavobacteriales</taxon>
        <taxon>Crocinitomicaceae</taxon>
        <taxon>Wandonia</taxon>
    </lineage>
</organism>
<keyword evidence="2" id="KW-1133">Transmembrane helix</keyword>
<name>A0ABN1MMH0_9FLAO</name>
<evidence type="ECO:0000256" key="2">
    <source>
        <dbReference type="SAM" id="Phobius"/>
    </source>
</evidence>
<feature type="transmembrane region" description="Helical" evidence="2">
    <location>
        <begin position="49"/>
        <end position="69"/>
    </location>
</feature>
<keyword evidence="1" id="KW-0175">Coiled coil</keyword>
<dbReference type="Proteomes" id="UP001501126">
    <property type="component" value="Unassembled WGS sequence"/>
</dbReference>
<evidence type="ECO:0008006" key="5">
    <source>
        <dbReference type="Google" id="ProtNLM"/>
    </source>
</evidence>
<keyword evidence="2" id="KW-0812">Transmembrane</keyword>